<organism evidence="4 5">
    <name type="scientific">Pseudonocardia hydrocarbonoxydans</name>
    <dbReference type="NCBI Taxonomy" id="76726"/>
    <lineage>
        <taxon>Bacteria</taxon>
        <taxon>Bacillati</taxon>
        <taxon>Actinomycetota</taxon>
        <taxon>Actinomycetes</taxon>
        <taxon>Pseudonocardiales</taxon>
        <taxon>Pseudonocardiaceae</taxon>
        <taxon>Pseudonocardia</taxon>
    </lineage>
</organism>
<dbReference type="PROSITE" id="PS51762">
    <property type="entry name" value="GH16_2"/>
    <property type="match status" value="1"/>
</dbReference>
<feature type="domain" description="GH16" evidence="3">
    <location>
        <begin position="59"/>
        <end position="262"/>
    </location>
</feature>
<dbReference type="InterPro" id="IPR000757">
    <property type="entry name" value="Beta-glucanase-like"/>
</dbReference>
<accession>A0A4Y3WSY6</accession>
<reference evidence="4 5" key="1">
    <citation type="submission" date="2019-06" db="EMBL/GenBank/DDBJ databases">
        <title>Whole genome shotgun sequence of Pseudonocardia hydrocarbonoxydans NBRC 14498.</title>
        <authorList>
            <person name="Hosoyama A."/>
            <person name="Uohara A."/>
            <person name="Ohji S."/>
            <person name="Ichikawa N."/>
        </authorList>
    </citation>
    <scope>NUCLEOTIDE SEQUENCE [LARGE SCALE GENOMIC DNA]</scope>
    <source>
        <strain evidence="4 5">NBRC 14498</strain>
    </source>
</reference>
<protein>
    <recommendedName>
        <fullName evidence="3">GH16 domain-containing protein</fullName>
    </recommendedName>
</protein>
<dbReference type="GO" id="GO:0004553">
    <property type="term" value="F:hydrolase activity, hydrolyzing O-glycosyl compounds"/>
    <property type="evidence" value="ECO:0007669"/>
    <property type="project" value="InterPro"/>
</dbReference>
<feature type="region of interest" description="Disordered" evidence="2">
    <location>
        <begin position="29"/>
        <end position="68"/>
    </location>
</feature>
<feature type="compositionally biased region" description="Low complexity" evidence="2">
    <location>
        <begin position="40"/>
        <end position="51"/>
    </location>
</feature>
<proteinExistence type="inferred from homology"/>
<dbReference type="GO" id="GO:0005975">
    <property type="term" value="P:carbohydrate metabolic process"/>
    <property type="evidence" value="ECO:0007669"/>
    <property type="project" value="InterPro"/>
</dbReference>
<dbReference type="Proteomes" id="UP000320338">
    <property type="component" value="Unassembled WGS sequence"/>
</dbReference>
<dbReference type="InterPro" id="IPR050546">
    <property type="entry name" value="Glycosyl_Hydrlase_16"/>
</dbReference>
<evidence type="ECO:0000313" key="5">
    <source>
        <dbReference type="Proteomes" id="UP000320338"/>
    </source>
</evidence>
<dbReference type="RefSeq" id="WP_141279969.1">
    <property type="nucleotide sequence ID" value="NZ_BAAARZ010000009.1"/>
</dbReference>
<dbReference type="CDD" id="cd00413">
    <property type="entry name" value="Glyco_hydrolase_16"/>
    <property type="match status" value="1"/>
</dbReference>
<dbReference type="Pfam" id="PF00722">
    <property type="entry name" value="Glyco_hydro_16"/>
    <property type="match status" value="1"/>
</dbReference>
<keyword evidence="5" id="KW-1185">Reference proteome</keyword>
<evidence type="ECO:0000313" key="4">
    <source>
        <dbReference type="EMBL" id="GEC21220.1"/>
    </source>
</evidence>
<dbReference type="Gene3D" id="2.60.120.200">
    <property type="match status" value="1"/>
</dbReference>
<dbReference type="SUPFAM" id="SSF49899">
    <property type="entry name" value="Concanavalin A-like lectins/glucanases"/>
    <property type="match status" value="1"/>
</dbReference>
<sequence length="262" mass="28184">MTVDEIEDLIRRYLSTGIAVVLIVFAPGTGATDPAPRDAPPTATATPTRDPAPVDPAPVDWGTPAQEDDFSSGLAQWELYDGPGHAGRGMRSPSAATVEDGVLTLTGDAEGTTAGMCWSPGQRYGRWEARVRAPVSDPSYDAVVLLWPDSGDPADGEIDVVEMQDPTRQRTGFFLHHGDGPPVTGEVEIDATQWHDWAVEWTPEAITASVDGEQWFRTTDTGAFPPGPMHLCVQLDWFPEGTGEVRASSMQVDRVARYALPG</sequence>
<dbReference type="PANTHER" id="PTHR10963:SF55">
    <property type="entry name" value="GLYCOSIDE HYDROLASE FAMILY 16 PROTEIN"/>
    <property type="match status" value="1"/>
</dbReference>
<comment type="similarity">
    <text evidence="1">Belongs to the glycosyl hydrolase 16 family.</text>
</comment>
<evidence type="ECO:0000259" key="3">
    <source>
        <dbReference type="PROSITE" id="PS51762"/>
    </source>
</evidence>
<dbReference type="AlphaFoldDB" id="A0A4Y3WSY6"/>
<evidence type="ECO:0000256" key="2">
    <source>
        <dbReference type="SAM" id="MobiDB-lite"/>
    </source>
</evidence>
<evidence type="ECO:0000256" key="1">
    <source>
        <dbReference type="ARBA" id="ARBA00006865"/>
    </source>
</evidence>
<dbReference type="OrthoDB" id="4455781at2"/>
<dbReference type="EMBL" id="BJNG01000030">
    <property type="protein sequence ID" value="GEC21220.1"/>
    <property type="molecule type" value="Genomic_DNA"/>
</dbReference>
<comment type="caution">
    <text evidence="4">The sequence shown here is derived from an EMBL/GenBank/DDBJ whole genome shotgun (WGS) entry which is preliminary data.</text>
</comment>
<dbReference type="PANTHER" id="PTHR10963">
    <property type="entry name" value="GLYCOSYL HYDROLASE-RELATED"/>
    <property type="match status" value="1"/>
</dbReference>
<name>A0A4Y3WSY6_9PSEU</name>
<gene>
    <name evidence="4" type="ORF">PHY01_35030</name>
</gene>
<dbReference type="InterPro" id="IPR013320">
    <property type="entry name" value="ConA-like_dom_sf"/>
</dbReference>